<evidence type="ECO:0000256" key="1">
    <source>
        <dbReference type="ARBA" id="ARBA00022485"/>
    </source>
</evidence>
<dbReference type="HAMAP" id="MF_01351">
    <property type="entry name" value="NDH1_NuoI"/>
    <property type="match status" value="1"/>
</dbReference>
<sequence length="181" mass="20669">MSKVVERKPLTFFEKTYLPQILGGLRITLKNFFKPKVTLQYPEERPPIPEGYRGVPTLVKDPNGREKCVSCQLCEFVCPPKAIRITPGEIPEVSETAHVEKAPQDFEINMLRCIYCGMCQEVCPEEAIFLQDIYSLVGTSREELVYHKQKLYELGGTLPDEHYKWDKKKEAAERAAAGGHH</sequence>
<comment type="catalytic activity">
    <reaction evidence="6">
        <text>a quinone + NADH + 5 H(+)(in) = a quinol + NAD(+) + 4 H(+)(out)</text>
        <dbReference type="Rhea" id="RHEA:57888"/>
        <dbReference type="ChEBI" id="CHEBI:15378"/>
        <dbReference type="ChEBI" id="CHEBI:24646"/>
        <dbReference type="ChEBI" id="CHEBI:57540"/>
        <dbReference type="ChEBI" id="CHEBI:57945"/>
        <dbReference type="ChEBI" id="CHEBI:132124"/>
    </reaction>
</comment>
<comment type="cofactor">
    <cofactor evidence="6">
        <name>[4Fe-4S] cluster</name>
        <dbReference type="ChEBI" id="CHEBI:49883"/>
    </cofactor>
    <text evidence="6">Binds 2 [4Fe-4S] clusters per subunit.</text>
</comment>
<reference evidence="8 9" key="1">
    <citation type="submission" date="2020-07" db="EMBL/GenBank/DDBJ databases">
        <authorList>
            <person name="Feng X."/>
        </authorList>
    </citation>
    <scope>NUCLEOTIDE SEQUENCE [LARGE SCALE GENOMIC DNA]</scope>
    <source>
        <strain evidence="8 9">JCM31066</strain>
    </source>
</reference>
<evidence type="ECO:0000256" key="5">
    <source>
        <dbReference type="ARBA" id="ARBA00023014"/>
    </source>
</evidence>
<dbReference type="NCBIfam" id="TIGR01971">
    <property type="entry name" value="NuoI"/>
    <property type="match status" value="1"/>
</dbReference>
<comment type="similarity">
    <text evidence="6">Belongs to the complex I 23 kDa subunit family.</text>
</comment>
<evidence type="ECO:0000313" key="8">
    <source>
        <dbReference type="EMBL" id="MBC2595834.1"/>
    </source>
</evidence>
<dbReference type="RefSeq" id="WP_185676763.1">
    <property type="nucleotide sequence ID" value="NZ_JACHVB010000052.1"/>
</dbReference>
<keyword evidence="3" id="KW-0677">Repeat</keyword>
<dbReference type="GO" id="GO:0050136">
    <property type="term" value="F:NADH dehydrogenase (quinone) (non-electrogenic) activity"/>
    <property type="evidence" value="ECO:0007669"/>
    <property type="project" value="UniProtKB-UniRule"/>
</dbReference>
<dbReference type="PROSITE" id="PS51379">
    <property type="entry name" value="4FE4S_FER_2"/>
    <property type="match status" value="2"/>
</dbReference>
<keyword evidence="6" id="KW-1003">Cell membrane</keyword>
<gene>
    <name evidence="6" type="primary">nuoI</name>
    <name evidence="8" type="ORF">H5P28_16330</name>
</gene>
<dbReference type="GO" id="GO:0048038">
    <property type="term" value="F:quinone binding"/>
    <property type="evidence" value="ECO:0007669"/>
    <property type="project" value="UniProtKB-KW"/>
</dbReference>
<dbReference type="Gene3D" id="3.30.70.3270">
    <property type="match status" value="1"/>
</dbReference>
<feature type="binding site" evidence="6">
    <location>
        <position position="116"/>
    </location>
    <ligand>
        <name>[4Fe-4S] cluster</name>
        <dbReference type="ChEBI" id="CHEBI:49883"/>
        <label>2</label>
    </ligand>
</feature>
<dbReference type="PROSITE" id="PS00198">
    <property type="entry name" value="4FE4S_FER_1"/>
    <property type="match status" value="2"/>
</dbReference>
<dbReference type="Proteomes" id="UP000546464">
    <property type="component" value="Unassembled WGS sequence"/>
</dbReference>
<feature type="binding site" evidence="6">
    <location>
        <position position="68"/>
    </location>
    <ligand>
        <name>[4Fe-4S] cluster</name>
        <dbReference type="ChEBI" id="CHEBI:49883"/>
        <label>1</label>
    </ligand>
</feature>
<keyword evidence="6" id="KW-1278">Translocase</keyword>
<feature type="domain" description="4Fe-4S ferredoxin-type" evidence="7">
    <location>
        <begin position="104"/>
        <end position="133"/>
    </location>
</feature>
<evidence type="ECO:0000256" key="3">
    <source>
        <dbReference type="ARBA" id="ARBA00022737"/>
    </source>
</evidence>
<feature type="binding site" evidence="6">
    <location>
        <position position="123"/>
    </location>
    <ligand>
        <name>[4Fe-4S] cluster</name>
        <dbReference type="ChEBI" id="CHEBI:49883"/>
        <label>1</label>
    </ligand>
</feature>
<evidence type="ECO:0000256" key="2">
    <source>
        <dbReference type="ARBA" id="ARBA00022723"/>
    </source>
</evidence>
<dbReference type="GO" id="GO:0005506">
    <property type="term" value="F:iron ion binding"/>
    <property type="evidence" value="ECO:0007669"/>
    <property type="project" value="UniProtKB-UniRule"/>
</dbReference>
<keyword evidence="2 6" id="KW-0479">Metal-binding</keyword>
<comment type="subunit">
    <text evidence="6">NDH-1 is composed of 14 different subunits. Subunits NuoA, H, J, K, L, M, N constitute the membrane sector of the complex.</text>
</comment>
<feature type="binding site" evidence="6">
    <location>
        <position position="119"/>
    </location>
    <ligand>
        <name>[4Fe-4S] cluster</name>
        <dbReference type="ChEBI" id="CHEBI:49883"/>
        <label>2</label>
    </ligand>
</feature>
<feature type="binding site" evidence="6">
    <location>
        <position position="74"/>
    </location>
    <ligand>
        <name>[4Fe-4S] cluster</name>
        <dbReference type="ChEBI" id="CHEBI:49883"/>
        <label>1</label>
    </ligand>
</feature>
<keyword evidence="1 6" id="KW-0004">4Fe-4S</keyword>
<dbReference type="GO" id="GO:0051539">
    <property type="term" value="F:4 iron, 4 sulfur cluster binding"/>
    <property type="evidence" value="ECO:0007669"/>
    <property type="project" value="UniProtKB-KW"/>
</dbReference>
<dbReference type="InterPro" id="IPR010226">
    <property type="entry name" value="NADH_quinone_OxRdtase_chainI"/>
</dbReference>
<comment type="subcellular location">
    <subcellularLocation>
        <location evidence="6">Cell membrane</location>
        <topology evidence="6">Peripheral membrane protein</topology>
    </subcellularLocation>
</comment>
<feature type="binding site" evidence="6">
    <location>
        <position position="113"/>
    </location>
    <ligand>
        <name>[4Fe-4S] cluster</name>
        <dbReference type="ChEBI" id="CHEBI:49883"/>
        <label>2</label>
    </ligand>
</feature>
<keyword evidence="6" id="KW-0874">Quinone</keyword>
<evidence type="ECO:0000259" key="7">
    <source>
        <dbReference type="PROSITE" id="PS51379"/>
    </source>
</evidence>
<dbReference type="PANTHER" id="PTHR10849">
    <property type="entry name" value="NADH DEHYDROGENASE UBIQUINONE IRON-SULFUR PROTEIN 8, MITOCHONDRIAL"/>
    <property type="match status" value="1"/>
</dbReference>
<feature type="binding site" evidence="6">
    <location>
        <position position="78"/>
    </location>
    <ligand>
        <name>[4Fe-4S] cluster</name>
        <dbReference type="ChEBI" id="CHEBI:49883"/>
        <label>2</label>
    </ligand>
</feature>
<comment type="function">
    <text evidence="6">NDH-1 shuttles electrons from NADH, via FMN and iron-sulfur (Fe-S) centers, to quinones in the respiratory chain. The immediate electron acceptor for the enzyme in this species is believed to be ubiquinone. Couples the redox reaction to proton translocation (for every two electrons transferred, four hydrogen ions are translocated across the cytoplasmic membrane), and thus conserves the redox energy in a proton gradient.</text>
</comment>
<feature type="binding site" evidence="6">
    <location>
        <position position="71"/>
    </location>
    <ligand>
        <name>[4Fe-4S] cluster</name>
        <dbReference type="ChEBI" id="CHEBI:49883"/>
        <label>1</label>
    </ligand>
</feature>
<keyword evidence="6" id="KW-0472">Membrane</keyword>
<feature type="domain" description="4Fe-4S ferredoxin-type" evidence="7">
    <location>
        <begin position="56"/>
        <end position="88"/>
    </location>
</feature>
<keyword evidence="5 6" id="KW-0411">Iron-sulfur</keyword>
<evidence type="ECO:0000313" key="9">
    <source>
        <dbReference type="Proteomes" id="UP000546464"/>
    </source>
</evidence>
<name>A0A842HJL8_9BACT</name>
<evidence type="ECO:0000256" key="4">
    <source>
        <dbReference type="ARBA" id="ARBA00023004"/>
    </source>
</evidence>
<organism evidence="8 9">
    <name type="scientific">Ruficoccus amylovorans</name>
    <dbReference type="NCBI Taxonomy" id="1804625"/>
    <lineage>
        <taxon>Bacteria</taxon>
        <taxon>Pseudomonadati</taxon>
        <taxon>Verrucomicrobiota</taxon>
        <taxon>Opitutia</taxon>
        <taxon>Puniceicoccales</taxon>
        <taxon>Cerasicoccaceae</taxon>
        <taxon>Ruficoccus</taxon>
    </lineage>
</organism>
<dbReference type="InterPro" id="IPR017900">
    <property type="entry name" value="4Fe4S_Fe_S_CS"/>
</dbReference>
<comment type="caution">
    <text evidence="8">The sequence shown here is derived from an EMBL/GenBank/DDBJ whole genome shotgun (WGS) entry which is preliminary data.</text>
</comment>
<keyword evidence="9" id="KW-1185">Reference proteome</keyword>
<keyword evidence="6" id="KW-0830">Ubiquinone</keyword>
<proteinExistence type="inferred from homology"/>
<protein>
    <recommendedName>
        <fullName evidence="6">NADH-quinone oxidoreductase subunit I</fullName>
        <ecNumber evidence="6">7.1.1.-</ecNumber>
    </recommendedName>
    <alternativeName>
        <fullName evidence="6">NADH dehydrogenase I subunit I</fullName>
    </alternativeName>
    <alternativeName>
        <fullName evidence="6">NDH-1 subunit I</fullName>
    </alternativeName>
</protein>
<dbReference type="Pfam" id="PF12838">
    <property type="entry name" value="Fer4_7"/>
    <property type="match status" value="1"/>
</dbReference>
<dbReference type="EMBL" id="JACHVB010000052">
    <property type="protein sequence ID" value="MBC2595834.1"/>
    <property type="molecule type" value="Genomic_DNA"/>
</dbReference>
<keyword evidence="4 6" id="KW-0408">Iron</keyword>
<dbReference type="AlphaFoldDB" id="A0A842HJL8"/>
<evidence type="ECO:0000256" key="6">
    <source>
        <dbReference type="HAMAP-Rule" id="MF_01351"/>
    </source>
</evidence>
<dbReference type="EC" id="7.1.1.-" evidence="6"/>
<dbReference type="GO" id="GO:0005886">
    <property type="term" value="C:plasma membrane"/>
    <property type="evidence" value="ECO:0007669"/>
    <property type="project" value="UniProtKB-SubCell"/>
</dbReference>
<keyword evidence="6" id="KW-0520">NAD</keyword>
<accession>A0A842HJL8</accession>
<dbReference type="SUPFAM" id="SSF54862">
    <property type="entry name" value="4Fe-4S ferredoxins"/>
    <property type="match status" value="1"/>
</dbReference>
<dbReference type="InterPro" id="IPR017896">
    <property type="entry name" value="4Fe4S_Fe-S-bd"/>
</dbReference>